<evidence type="ECO:0000313" key="3">
    <source>
        <dbReference type="EMBL" id="MFC0588907.1"/>
    </source>
</evidence>
<feature type="region of interest" description="Disordered" evidence="1">
    <location>
        <begin position="1"/>
        <end position="20"/>
    </location>
</feature>
<dbReference type="Pfam" id="PF03061">
    <property type="entry name" value="4HBT"/>
    <property type="match status" value="1"/>
</dbReference>
<evidence type="ECO:0000259" key="2">
    <source>
        <dbReference type="Pfam" id="PF03061"/>
    </source>
</evidence>
<organism evidence="3 4">
    <name type="scientific">Novosphingobium aquiterrae</name>
    <dbReference type="NCBI Taxonomy" id="624388"/>
    <lineage>
        <taxon>Bacteria</taxon>
        <taxon>Pseudomonadati</taxon>
        <taxon>Pseudomonadota</taxon>
        <taxon>Alphaproteobacteria</taxon>
        <taxon>Sphingomonadales</taxon>
        <taxon>Sphingomonadaceae</taxon>
        <taxon>Novosphingobium</taxon>
    </lineage>
</organism>
<accession>A0ABV6PGD9</accession>
<dbReference type="CDD" id="cd03443">
    <property type="entry name" value="PaaI_thioesterase"/>
    <property type="match status" value="1"/>
</dbReference>
<feature type="compositionally biased region" description="Basic and acidic residues" evidence="1">
    <location>
        <begin position="1"/>
        <end position="11"/>
    </location>
</feature>
<evidence type="ECO:0000313" key="4">
    <source>
        <dbReference type="Proteomes" id="UP001589943"/>
    </source>
</evidence>
<dbReference type="SUPFAM" id="SSF54637">
    <property type="entry name" value="Thioesterase/thiol ester dehydrase-isomerase"/>
    <property type="match status" value="1"/>
</dbReference>
<dbReference type="EMBL" id="JBHLTL010000001">
    <property type="protein sequence ID" value="MFC0588907.1"/>
    <property type="molecule type" value="Genomic_DNA"/>
</dbReference>
<gene>
    <name evidence="3" type="ORF">ACFFF7_05720</name>
</gene>
<dbReference type="Proteomes" id="UP001589943">
    <property type="component" value="Unassembled WGS sequence"/>
</dbReference>
<dbReference type="GO" id="GO:0016787">
    <property type="term" value="F:hydrolase activity"/>
    <property type="evidence" value="ECO:0007669"/>
    <property type="project" value="UniProtKB-KW"/>
</dbReference>
<dbReference type="RefSeq" id="WP_379480395.1">
    <property type="nucleotide sequence ID" value="NZ_JBHLTL010000001.1"/>
</dbReference>
<feature type="domain" description="Thioesterase" evidence="2">
    <location>
        <begin position="71"/>
        <end position="144"/>
    </location>
</feature>
<keyword evidence="4" id="KW-1185">Reference proteome</keyword>
<reference evidence="3 4" key="1">
    <citation type="submission" date="2024-09" db="EMBL/GenBank/DDBJ databases">
        <authorList>
            <person name="Sun Q."/>
            <person name="Mori K."/>
        </authorList>
    </citation>
    <scope>NUCLEOTIDE SEQUENCE [LARGE SCALE GENOMIC DNA]</scope>
    <source>
        <strain evidence="3 4">NCAIM B.02537</strain>
    </source>
</reference>
<dbReference type="EC" id="3.1.2.-" evidence="3"/>
<name>A0ABV6PGD9_9SPHN</name>
<dbReference type="Gene3D" id="3.10.129.10">
    <property type="entry name" value="Hotdog Thioesterase"/>
    <property type="match status" value="1"/>
</dbReference>
<protein>
    <submittedName>
        <fullName evidence="3">PaaI family thioesterase</fullName>
        <ecNumber evidence="3">3.1.2.-</ecNumber>
    </submittedName>
</protein>
<sequence>MTHEPHDKLQSDADTPGDSRLALVSEGPWAGWHHWEPVDDFEEHAGPFYCRPEGDGLVCGFMPEAKNRNGGGNIHGGALMTFADYVLFMSASGIDGSIHGVTLTMNCEFIGAAEPGRLLTGRGEVVRQGFSIVFVRGIIDDDGRPVLTFSATIKKLKKRA</sequence>
<evidence type="ECO:0000256" key="1">
    <source>
        <dbReference type="SAM" id="MobiDB-lite"/>
    </source>
</evidence>
<keyword evidence="3" id="KW-0378">Hydrolase</keyword>
<dbReference type="InterPro" id="IPR029069">
    <property type="entry name" value="HotDog_dom_sf"/>
</dbReference>
<comment type="caution">
    <text evidence="3">The sequence shown here is derived from an EMBL/GenBank/DDBJ whole genome shotgun (WGS) entry which is preliminary data.</text>
</comment>
<dbReference type="InterPro" id="IPR006683">
    <property type="entry name" value="Thioestr_dom"/>
</dbReference>
<proteinExistence type="predicted"/>